<evidence type="ECO:0000256" key="6">
    <source>
        <dbReference type="ARBA" id="ARBA00022777"/>
    </source>
</evidence>
<evidence type="ECO:0000256" key="5">
    <source>
        <dbReference type="ARBA" id="ARBA00022741"/>
    </source>
</evidence>
<evidence type="ECO:0000256" key="1">
    <source>
        <dbReference type="ARBA" id="ARBA00000085"/>
    </source>
</evidence>
<reference evidence="12" key="1">
    <citation type="submission" date="2006-02" db="EMBL/GenBank/DDBJ databases">
        <title>Complete sequence of chromosome of Rhodoferax ferrireducens DSM 15236.</title>
        <authorList>
            <person name="Copeland A."/>
            <person name="Lucas S."/>
            <person name="Lapidus A."/>
            <person name="Barry K."/>
            <person name="Detter J.C."/>
            <person name="Glavina del Rio T."/>
            <person name="Hammon N."/>
            <person name="Israni S."/>
            <person name="Pitluck S."/>
            <person name="Brettin T."/>
            <person name="Bruce D."/>
            <person name="Han C."/>
            <person name="Tapia R."/>
            <person name="Gilna P."/>
            <person name="Kiss H."/>
            <person name="Schmutz J."/>
            <person name="Larimer F."/>
            <person name="Land M."/>
            <person name="Kyrpides N."/>
            <person name="Ivanova N."/>
            <person name="Richardson P."/>
        </authorList>
    </citation>
    <scope>NUCLEOTIDE SEQUENCE [LARGE SCALE GENOMIC DNA]</scope>
    <source>
        <strain evidence="12">ATCC BAA-621 / DSM 15236 / T118</strain>
    </source>
</reference>
<organism evidence="11 12">
    <name type="scientific">Albidiferax ferrireducens (strain ATCC BAA-621 / DSM 15236 / T118)</name>
    <name type="common">Rhodoferax ferrireducens</name>
    <dbReference type="NCBI Taxonomy" id="338969"/>
    <lineage>
        <taxon>Bacteria</taxon>
        <taxon>Pseudomonadati</taxon>
        <taxon>Pseudomonadota</taxon>
        <taxon>Betaproteobacteria</taxon>
        <taxon>Burkholderiales</taxon>
        <taxon>Comamonadaceae</taxon>
        <taxon>Rhodoferax</taxon>
    </lineage>
</organism>
<dbReference type="GO" id="GO:0000155">
    <property type="term" value="F:phosphorelay sensor kinase activity"/>
    <property type="evidence" value="ECO:0007669"/>
    <property type="project" value="InterPro"/>
</dbReference>
<dbReference type="PROSITE" id="PS50109">
    <property type="entry name" value="HIS_KIN"/>
    <property type="match status" value="1"/>
</dbReference>
<dbReference type="InterPro" id="IPR003661">
    <property type="entry name" value="HisK_dim/P_dom"/>
</dbReference>
<evidence type="ECO:0000259" key="10">
    <source>
        <dbReference type="PROSITE" id="PS50109"/>
    </source>
</evidence>
<evidence type="ECO:0000256" key="2">
    <source>
        <dbReference type="ARBA" id="ARBA00012438"/>
    </source>
</evidence>
<dbReference type="Proteomes" id="UP000008332">
    <property type="component" value="Chromosome"/>
</dbReference>
<dbReference type="Pfam" id="PF00512">
    <property type="entry name" value="HisKA"/>
    <property type="match status" value="1"/>
</dbReference>
<keyword evidence="4" id="KW-0808">Transferase</keyword>
<dbReference type="CDD" id="cd00082">
    <property type="entry name" value="HisKA"/>
    <property type="match status" value="1"/>
</dbReference>
<dbReference type="InterPro" id="IPR036097">
    <property type="entry name" value="HisK_dim/P_sf"/>
</dbReference>
<keyword evidence="9" id="KW-1133">Transmembrane helix</keyword>
<dbReference type="OrthoDB" id="224978at2"/>
<keyword evidence="6 11" id="KW-0418">Kinase</keyword>
<protein>
    <recommendedName>
        <fullName evidence="2">histidine kinase</fullName>
        <ecNumber evidence="2">2.7.13.3</ecNumber>
    </recommendedName>
</protein>
<dbReference type="EC" id="2.7.13.3" evidence="2"/>
<keyword evidence="7" id="KW-0067">ATP-binding</keyword>
<keyword evidence="9" id="KW-0472">Membrane</keyword>
<keyword evidence="3" id="KW-0597">Phosphoprotein</keyword>
<feature type="transmembrane region" description="Helical" evidence="9">
    <location>
        <begin position="51"/>
        <end position="76"/>
    </location>
</feature>
<dbReference type="STRING" id="338969.Rfer_3574"/>
<keyword evidence="9" id="KW-0812">Transmembrane</keyword>
<keyword evidence="5" id="KW-0547">Nucleotide-binding</keyword>
<gene>
    <name evidence="11" type="ordered locus">Rfer_3574</name>
</gene>
<sequence length="342" mass="37502">MGKIILEKTGLSPLGVVIRLVLVVIAAEVFIHLGMNVVLESVPGSKASDSLWAVVAVMALILIKVPALYLLVFLPLQDQQTALAQHNNDQQRALVLLRQEDALRLERARQELENREHMIQIERLSALGTMVGGVAHEINNPLMGVMNYVEHARDKATDASSKEVLNKALHEIDRIKKIVSNMLIFVRPDAGQQERCDLPPTVNKTVDLLQSELTKNAVQVRIDLPPDLPPIQCSAGSLQQVLVNLLLNARDAMAGQTQQRITISARLEGGQVILFVCDNGPGIPEEIREKIFDPFFTTKPVGKGTGLGLSVSRHLMQEVGGSISTDNLPESGCCFRLTFNPK</sequence>
<dbReference type="EMBL" id="CP000267">
    <property type="protein sequence ID" value="ABD71278.1"/>
    <property type="molecule type" value="Genomic_DNA"/>
</dbReference>
<dbReference type="PANTHER" id="PTHR43065:SF10">
    <property type="entry name" value="PEROXIDE STRESS-ACTIVATED HISTIDINE KINASE MAK3"/>
    <property type="match status" value="1"/>
</dbReference>
<dbReference type="eggNOG" id="COG4191">
    <property type="taxonomic scope" value="Bacteria"/>
</dbReference>
<keyword evidence="8" id="KW-0902">Two-component regulatory system</keyword>
<name>Q21SH5_ALBFT</name>
<evidence type="ECO:0000256" key="9">
    <source>
        <dbReference type="SAM" id="Phobius"/>
    </source>
</evidence>
<dbReference type="PRINTS" id="PR00344">
    <property type="entry name" value="BCTRLSENSOR"/>
</dbReference>
<dbReference type="SUPFAM" id="SSF47384">
    <property type="entry name" value="Homodimeric domain of signal transducing histidine kinase"/>
    <property type="match status" value="1"/>
</dbReference>
<dbReference type="SUPFAM" id="SSF55874">
    <property type="entry name" value="ATPase domain of HSP90 chaperone/DNA topoisomerase II/histidine kinase"/>
    <property type="match status" value="1"/>
</dbReference>
<dbReference type="InterPro" id="IPR003594">
    <property type="entry name" value="HATPase_dom"/>
</dbReference>
<dbReference type="Gene3D" id="1.10.287.130">
    <property type="match status" value="1"/>
</dbReference>
<dbReference type="Gene3D" id="3.30.565.10">
    <property type="entry name" value="Histidine kinase-like ATPase, C-terminal domain"/>
    <property type="match status" value="1"/>
</dbReference>
<dbReference type="PANTHER" id="PTHR43065">
    <property type="entry name" value="SENSOR HISTIDINE KINASE"/>
    <property type="match status" value="1"/>
</dbReference>
<dbReference type="SMART" id="SM00387">
    <property type="entry name" value="HATPase_c"/>
    <property type="match status" value="1"/>
</dbReference>
<feature type="domain" description="Histidine kinase" evidence="10">
    <location>
        <begin position="133"/>
        <end position="342"/>
    </location>
</feature>
<evidence type="ECO:0000256" key="7">
    <source>
        <dbReference type="ARBA" id="ARBA00022840"/>
    </source>
</evidence>
<dbReference type="InterPro" id="IPR005467">
    <property type="entry name" value="His_kinase_dom"/>
</dbReference>
<accession>Q21SH5</accession>
<dbReference type="GO" id="GO:0005524">
    <property type="term" value="F:ATP binding"/>
    <property type="evidence" value="ECO:0007669"/>
    <property type="project" value="UniProtKB-KW"/>
</dbReference>
<keyword evidence="12" id="KW-1185">Reference proteome</keyword>
<dbReference type="HOGENOM" id="CLU_000445_89_1_4"/>
<dbReference type="SMART" id="SM00388">
    <property type="entry name" value="HisKA"/>
    <property type="match status" value="1"/>
</dbReference>
<evidence type="ECO:0000313" key="11">
    <source>
        <dbReference type="EMBL" id="ABD71278.1"/>
    </source>
</evidence>
<dbReference type="Pfam" id="PF02518">
    <property type="entry name" value="HATPase_c"/>
    <property type="match status" value="1"/>
</dbReference>
<comment type="catalytic activity">
    <reaction evidence="1">
        <text>ATP + protein L-histidine = ADP + protein N-phospho-L-histidine.</text>
        <dbReference type="EC" id="2.7.13.3"/>
    </reaction>
</comment>
<dbReference type="InterPro" id="IPR036890">
    <property type="entry name" value="HATPase_C_sf"/>
</dbReference>
<evidence type="ECO:0000256" key="3">
    <source>
        <dbReference type="ARBA" id="ARBA00022553"/>
    </source>
</evidence>
<feature type="transmembrane region" description="Helical" evidence="9">
    <location>
        <begin position="16"/>
        <end position="39"/>
    </location>
</feature>
<evidence type="ECO:0000256" key="4">
    <source>
        <dbReference type="ARBA" id="ARBA00022679"/>
    </source>
</evidence>
<dbReference type="AlphaFoldDB" id="Q21SH5"/>
<proteinExistence type="predicted"/>
<evidence type="ECO:0000313" key="12">
    <source>
        <dbReference type="Proteomes" id="UP000008332"/>
    </source>
</evidence>
<dbReference type="RefSeq" id="WP_011465841.1">
    <property type="nucleotide sequence ID" value="NC_007908.1"/>
</dbReference>
<evidence type="ECO:0000256" key="8">
    <source>
        <dbReference type="ARBA" id="ARBA00023012"/>
    </source>
</evidence>
<dbReference type="InterPro" id="IPR004358">
    <property type="entry name" value="Sig_transdc_His_kin-like_C"/>
</dbReference>
<dbReference type="KEGG" id="rfr:Rfer_3574"/>